<reference evidence="1 2" key="1">
    <citation type="submission" date="2018-12" db="EMBL/GenBank/DDBJ databases">
        <authorList>
            <consortium name="Pathogen Informatics"/>
        </authorList>
    </citation>
    <scope>NUCLEOTIDE SEQUENCE [LARGE SCALE GENOMIC DNA]</scope>
    <source>
        <strain evidence="1 2">NCTC13489</strain>
    </source>
</reference>
<dbReference type="AlphaFoldDB" id="A0A448NM74"/>
<organism evidence="1 2">
    <name type="scientific">Kaistella antarctica</name>
    <dbReference type="NCBI Taxonomy" id="266748"/>
    <lineage>
        <taxon>Bacteria</taxon>
        <taxon>Pseudomonadati</taxon>
        <taxon>Bacteroidota</taxon>
        <taxon>Flavobacteriia</taxon>
        <taxon>Flavobacteriales</taxon>
        <taxon>Weeksellaceae</taxon>
        <taxon>Chryseobacterium group</taxon>
        <taxon>Kaistella</taxon>
    </lineage>
</organism>
<dbReference type="KEGG" id="cant:NCTC13489_00039"/>
<protein>
    <submittedName>
        <fullName evidence="1">Uncharacterized protein</fullName>
    </submittedName>
</protein>
<gene>
    <name evidence="1" type="ORF">NCTC13489_00039</name>
</gene>
<name>A0A448NM74_9FLAO</name>
<evidence type="ECO:0000313" key="2">
    <source>
        <dbReference type="Proteomes" id="UP000270036"/>
    </source>
</evidence>
<proteinExistence type="predicted"/>
<dbReference type="EMBL" id="LR134441">
    <property type="protein sequence ID" value="VEH94959.1"/>
    <property type="molecule type" value="Genomic_DNA"/>
</dbReference>
<dbReference type="Proteomes" id="UP000270036">
    <property type="component" value="Chromosome"/>
</dbReference>
<accession>A0A448NM74</accession>
<evidence type="ECO:0000313" key="1">
    <source>
        <dbReference type="EMBL" id="VEH94959.1"/>
    </source>
</evidence>
<sequence>MIFSILLKLGFKISDKKIIIGGIAKTNEAVKSIKGLFKAFSPLLKLSILPGVYNSK</sequence>